<reference evidence="3 4" key="1">
    <citation type="submission" date="2024-07" db="EMBL/GenBank/DDBJ databases">
        <authorList>
            <person name="Thanompreechachai J."/>
            <person name="Duangmal K."/>
        </authorList>
    </citation>
    <scope>NUCLEOTIDE SEQUENCE [LARGE SCALE GENOMIC DNA]</scope>
    <source>
        <strain evidence="3 4">TBRC 1896</strain>
    </source>
</reference>
<dbReference type="InterPro" id="IPR020556">
    <property type="entry name" value="Amidase_CS"/>
</dbReference>
<comment type="caution">
    <text evidence="3">The sequence shown here is derived from an EMBL/GenBank/DDBJ whole genome shotgun (WGS) entry which is preliminary data.</text>
</comment>
<evidence type="ECO:0000313" key="4">
    <source>
        <dbReference type="Proteomes" id="UP001566476"/>
    </source>
</evidence>
<dbReference type="PANTHER" id="PTHR46310">
    <property type="entry name" value="AMIDASE 1"/>
    <property type="match status" value="1"/>
</dbReference>
<proteinExistence type="predicted"/>
<feature type="region of interest" description="Disordered" evidence="1">
    <location>
        <begin position="232"/>
        <end position="254"/>
    </location>
</feature>
<dbReference type="Gene3D" id="3.10.450.50">
    <property type="match status" value="1"/>
</dbReference>
<evidence type="ECO:0000256" key="1">
    <source>
        <dbReference type="SAM" id="MobiDB-lite"/>
    </source>
</evidence>
<evidence type="ECO:0000313" key="3">
    <source>
        <dbReference type="EMBL" id="MEZ0491352.1"/>
    </source>
</evidence>
<dbReference type="Pfam" id="PF01425">
    <property type="entry name" value="Amidase"/>
    <property type="match status" value="1"/>
</dbReference>
<dbReference type="Proteomes" id="UP001566476">
    <property type="component" value="Unassembled WGS sequence"/>
</dbReference>
<evidence type="ECO:0000259" key="2">
    <source>
        <dbReference type="Pfam" id="PF01425"/>
    </source>
</evidence>
<feature type="domain" description="Amidase" evidence="2">
    <location>
        <begin position="160"/>
        <end position="523"/>
    </location>
</feature>
<gene>
    <name evidence="3" type="ORF">AB2L28_03795</name>
</gene>
<accession>A0ABV4I2B6</accession>
<dbReference type="PROSITE" id="PS00571">
    <property type="entry name" value="AMIDASES"/>
    <property type="match status" value="1"/>
</dbReference>
<keyword evidence="4" id="KW-1185">Reference proteome</keyword>
<organism evidence="3 4">
    <name type="scientific">Kineococcus mangrovi</name>
    <dbReference type="NCBI Taxonomy" id="1660183"/>
    <lineage>
        <taxon>Bacteria</taxon>
        <taxon>Bacillati</taxon>
        <taxon>Actinomycetota</taxon>
        <taxon>Actinomycetes</taxon>
        <taxon>Kineosporiales</taxon>
        <taxon>Kineosporiaceae</taxon>
        <taxon>Kineococcus</taxon>
    </lineage>
</organism>
<protein>
    <submittedName>
        <fullName evidence="3">AtzH-like domain-containing protein</fullName>
    </submittedName>
</protein>
<dbReference type="InterPro" id="IPR023631">
    <property type="entry name" value="Amidase_dom"/>
</dbReference>
<dbReference type="Gene3D" id="3.90.1300.10">
    <property type="entry name" value="Amidase signature (AS) domain"/>
    <property type="match status" value="1"/>
</dbReference>
<dbReference type="InterPro" id="IPR032710">
    <property type="entry name" value="NTF2-like_dom_sf"/>
</dbReference>
<dbReference type="InterPro" id="IPR024507">
    <property type="entry name" value="AtzH-like"/>
</dbReference>
<dbReference type="SUPFAM" id="SSF75304">
    <property type="entry name" value="Amidase signature (AS) enzymes"/>
    <property type="match status" value="1"/>
</dbReference>
<sequence>MTNATRPPTARDEAGLLAAVTRYERALMADDLAVLDELFAPGPATLRAEGTGVLVGSDHIAAFRATRGGAPARWPRRVHVRWTGPHDAYVVAESDREHGAGVQTQWWRRHEDGGGDGDGDGWRVHAAHVSGGPVGAAPVDPGAADDPATWRVRGTPLAAGADSGPLRGVRVAVKDLVAVAGHRVGGGVPAWLEQAPVEEAHAPALQRLLDAGAEVAGIAQTDELAFSLTGVNEHSGTPVNPRAPGRVPGGSSSGSAAAVAAGTADLGLGTDTAGSLRVPGSYCGLYAWRPTHGAVPVEGVLPLAQDFDTVGLLARDGATLRRAGRALLGAADGGDRPEALLRSRTLLELATPETALAVEAALAALAVATGLPVRDVDVPADAPAEWTAAFRTVQAAQAWANHGAFLEADPDAVSPSVAARFRAGAALDDEQRAAAREVVARTRTWLDGLLAQGWLCLPSTSTPAPRREAGPDGFEAARAGTLPLTTLASQCGVPALGLPWGRVGDLPVGLCVLAPRGADADLLALLDGLGPA</sequence>
<name>A0ABV4I2B6_9ACTN</name>
<dbReference type="Pfam" id="PF11533">
    <property type="entry name" value="AtzH-like"/>
    <property type="match status" value="1"/>
</dbReference>
<dbReference type="InterPro" id="IPR036928">
    <property type="entry name" value="AS_sf"/>
</dbReference>
<dbReference type="RefSeq" id="WP_370717400.1">
    <property type="nucleotide sequence ID" value="NZ_JBGGTQ010000002.1"/>
</dbReference>
<dbReference type="SUPFAM" id="SSF54427">
    <property type="entry name" value="NTF2-like"/>
    <property type="match status" value="1"/>
</dbReference>
<dbReference type="EMBL" id="JBGGTQ010000002">
    <property type="protein sequence ID" value="MEZ0491352.1"/>
    <property type="molecule type" value="Genomic_DNA"/>
</dbReference>
<dbReference type="PANTHER" id="PTHR46310:SF7">
    <property type="entry name" value="AMIDASE 1"/>
    <property type="match status" value="1"/>
</dbReference>